<proteinExistence type="predicted"/>
<dbReference type="Pfam" id="PF14129">
    <property type="entry name" value="DUF4296"/>
    <property type="match status" value="1"/>
</dbReference>
<dbReference type="InterPro" id="IPR025381">
    <property type="entry name" value="DUF4296"/>
</dbReference>
<organism evidence="3 4">
    <name type="scientific">Flavobacterium pygoscelis</name>
    <dbReference type="NCBI Taxonomy" id="2893176"/>
    <lineage>
        <taxon>Bacteria</taxon>
        <taxon>Pseudomonadati</taxon>
        <taxon>Bacteroidota</taxon>
        <taxon>Flavobacteriia</taxon>
        <taxon>Flavobacteriales</taxon>
        <taxon>Flavobacteriaceae</taxon>
        <taxon>Flavobacterium</taxon>
    </lineage>
</organism>
<dbReference type="RefSeq" id="WP_248428447.1">
    <property type="nucleotide sequence ID" value="NZ_JALNUB010000005.1"/>
</dbReference>
<comment type="caution">
    <text evidence="3">The sequence shown here is derived from an EMBL/GenBank/DDBJ whole genome shotgun (WGS) entry which is preliminary data.</text>
</comment>
<accession>A0A9X1XRN5</accession>
<dbReference type="EMBL" id="JALNUB010000005">
    <property type="protein sequence ID" value="MCK8142280.1"/>
    <property type="molecule type" value="Genomic_DNA"/>
</dbReference>
<evidence type="ECO:0000259" key="2">
    <source>
        <dbReference type="Pfam" id="PF14129"/>
    </source>
</evidence>
<sequence>MKRIIFFIVSLTLFISCKDDAVKKPKRLIEKEVMVDIMYDISLLDAIKYQNPTSIDSLKINPRDFIFKKYKVDSLQFATSNVYYSTDYEGYKVMFDEVAKRINKEKKSAEDIVKAEQKKLKNTKNIKLEKTQRYNSDTLVRGRKGLLDKEMVKEPAMKMQAVE</sequence>
<feature type="domain" description="DUF4296" evidence="2">
    <location>
        <begin position="25"/>
        <end position="107"/>
    </location>
</feature>
<evidence type="ECO:0000256" key="1">
    <source>
        <dbReference type="SAM" id="Coils"/>
    </source>
</evidence>
<gene>
    <name evidence="3" type="ORF">MW871_10295</name>
</gene>
<dbReference type="AlphaFoldDB" id="A0A9X1XRN5"/>
<dbReference type="Proteomes" id="UP001139260">
    <property type="component" value="Unassembled WGS sequence"/>
</dbReference>
<reference evidence="3" key="1">
    <citation type="submission" date="2022-04" db="EMBL/GenBank/DDBJ databases">
        <title>Flavobacterium pygoscelis sp. nov. isolated from Chinstrap chick (Pygoscelis antarcticus).</title>
        <authorList>
            <person name="Irgang R."/>
            <person name="Poblete-Morales M."/>
            <person name="Avendano-Herrera R."/>
        </authorList>
    </citation>
    <scope>NUCLEOTIDE SEQUENCE</scope>
    <source>
        <strain evidence="3">I-SCBP12n</strain>
    </source>
</reference>
<evidence type="ECO:0000313" key="3">
    <source>
        <dbReference type="EMBL" id="MCK8142280.1"/>
    </source>
</evidence>
<dbReference type="PROSITE" id="PS51257">
    <property type="entry name" value="PROKAR_LIPOPROTEIN"/>
    <property type="match status" value="1"/>
</dbReference>
<keyword evidence="1" id="KW-0175">Coiled coil</keyword>
<keyword evidence="4" id="KW-1185">Reference proteome</keyword>
<evidence type="ECO:0000313" key="4">
    <source>
        <dbReference type="Proteomes" id="UP001139260"/>
    </source>
</evidence>
<protein>
    <submittedName>
        <fullName evidence="3">DUF4296 domain-containing protein</fullName>
    </submittedName>
</protein>
<feature type="coiled-coil region" evidence="1">
    <location>
        <begin position="99"/>
        <end position="126"/>
    </location>
</feature>
<name>A0A9X1XRN5_9FLAO</name>